<dbReference type="Gene3D" id="3.10.580.10">
    <property type="entry name" value="CBS-domain"/>
    <property type="match status" value="1"/>
</dbReference>
<feature type="non-terminal residue" evidence="11">
    <location>
        <position position="1"/>
    </location>
</feature>
<dbReference type="InterPro" id="IPR000644">
    <property type="entry name" value="CBS_dom"/>
</dbReference>
<dbReference type="InterPro" id="IPR001807">
    <property type="entry name" value="ClC"/>
</dbReference>
<keyword evidence="5" id="KW-0406">Ion transport</keyword>
<dbReference type="EMBL" id="UINC01021185">
    <property type="protein sequence ID" value="SVA88205.1"/>
    <property type="molecule type" value="Genomic_DNA"/>
</dbReference>
<dbReference type="GO" id="GO:0005254">
    <property type="term" value="F:chloride channel activity"/>
    <property type="evidence" value="ECO:0007669"/>
    <property type="project" value="UniProtKB-KW"/>
</dbReference>
<evidence type="ECO:0000256" key="5">
    <source>
        <dbReference type="ARBA" id="ARBA00023065"/>
    </source>
</evidence>
<evidence type="ECO:0000256" key="7">
    <source>
        <dbReference type="ARBA" id="ARBA00023173"/>
    </source>
</evidence>
<gene>
    <name evidence="11" type="ORF">METZ01_LOCUS141059</name>
</gene>
<dbReference type="AlphaFoldDB" id="A0A381ZFY5"/>
<keyword evidence="8" id="KW-0868">Chloride</keyword>
<dbReference type="Pfam" id="PF00571">
    <property type="entry name" value="CBS"/>
    <property type="match status" value="1"/>
</dbReference>
<keyword evidence="7" id="KW-0869">Chloride channel</keyword>
<dbReference type="InterPro" id="IPR014743">
    <property type="entry name" value="Cl-channel_core"/>
</dbReference>
<dbReference type="PANTHER" id="PTHR43427:SF6">
    <property type="entry name" value="CHLORIDE CHANNEL PROTEIN CLC-E"/>
    <property type="match status" value="1"/>
</dbReference>
<evidence type="ECO:0000256" key="9">
    <source>
        <dbReference type="ARBA" id="ARBA00023303"/>
    </source>
</evidence>
<dbReference type="Gene3D" id="1.10.3080.10">
    <property type="entry name" value="Clc chloride channel"/>
    <property type="match status" value="1"/>
</dbReference>
<dbReference type="PANTHER" id="PTHR43427">
    <property type="entry name" value="CHLORIDE CHANNEL PROTEIN CLC-E"/>
    <property type="match status" value="1"/>
</dbReference>
<proteinExistence type="predicted"/>
<dbReference type="InterPro" id="IPR050368">
    <property type="entry name" value="ClC-type_chloride_channel"/>
</dbReference>
<reference evidence="11" key="1">
    <citation type="submission" date="2018-05" db="EMBL/GenBank/DDBJ databases">
        <authorList>
            <person name="Lanie J.A."/>
            <person name="Ng W.-L."/>
            <person name="Kazmierczak K.M."/>
            <person name="Andrzejewski T.M."/>
            <person name="Davidsen T.M."/>
            <person name="Wayne K.J."/>
            <person name="Tettelin H."/>
            <person name="Glass J.I."/>
            <person name="Rusch D."/>
            <person name="Podicherti R."/>
            <person name="Tsui H.-C.T."/>
            <person name="Winkler M.E."/>
        </authorList>
    </citation>
    <scope>NUCLEOTIDE SEQUENCE</scope>
</reference>
<dbReference type="PROSITE" id="PS51371">
    <property type="entry name" value="CBS"/>
    <property type="match status" value="1"/>
</dbReference>
<feature type="domain" description="CBS" evidence="10">
    <location>
        <begin position="136"/>
        <end position="192"/>
    </location>
</feature>
<evidence type="ECO:0000256" key="8">
    <source>
        <dbReference type="ARBA" id="ARBA00023214"/>
    </source>
</evidence>
<evidence type="ECO:0000259" key="10">
    <source>
        <dbReference type="PROSITE" id="PS51371"/>
    </source>
</evidence>
<dbReference type="GO" id="GO:0034707">
    <property type="term" value="C:chloride channel complex"/>
    <property type="evidence" value="ECO:0007669"/>
    <property type="project" value="UniProtKB-KW"/>
</dbReference>
<comment type="subcellular location">
    <subcellularLocation>
        <location evidence="1">Membrane</location>
        <topology evidence="1">Multi-pass membrane protein</topology>
    </subcellularLocation>
</comment>
<keyword evidence="4" id="KW-1133">Transmembrane helix</keyword>
<keyword evidence="2" id="KW-0813">Transport</keyword>
<keyword evidence="3" id="KW-0812">Transmembrane</keyword>
<evidence type="ECO:0000256" key="4">
    <source>
        <dbReference type="ARBA" id="ARBA00022989"/>
    </source>
</evidence>
<evidence type="ECO:0000256" key="6">
    <source>
        <dbReference type="ARBA" id="ARBA00023136"/>
    </source>
</evidence>
<keyword evidence="9" id="KW-0407">Ion channel</keyword>
<evidence type="ECO:0000256" key="1">
    <source>
        <dbReference type="ARBA" id="ARBA00004141"/>
    </source>
</evidence>
<protein>
    <recommendedName>
        <fullName evidence="10">CBS domain-containing protein</fullName>
    </recommendedName>
</protein>
<dbReference type="InterPro" id="IPR046342">
    <property type="entry name" value="CBS_dom_sf"/>
</dbReference>
<dbReference type="Pfam" id="PF00654">
    <property type="entry name" value="Voltage_CLC"/>
    <property type="match status" value="1"/>
</dbReference>
<keyword evidence="6" id="KW-0472">Membrane</keyword>
<dbReference type="SUPFAM" id="SSF81340">
    <property type="entry name" value="Clc chloride channel"/>
    <property type="match status" value="1"/>
</dbReference>
<sequence>KFVATVVTVGAGTVGGVFTPTLFLGAGLGAAFSQALGLLGFAEETPMVAFALVGMGSVLAATTRSPLLAMILIFEISLKYELMPPLMIGCVVATLVSQKFFKASVYSAPLHRRGLVVDQENRRMGSATDRCIGDVMVGPTSPIKETAALPEISEIFLSSPRNYLPVLSVDNRLVGVISLQDVKAHLNAGDEMRAVIALDLMRPVDTVLTPNRQLMDALPEIMGSEMEMIPVVNSNREMRLVGSVSRSKTLGLMSEAIAKSGVENTI</sequence>
<accession>A0A381ZFY5</accession>
<dbReference type="SUPFAM" id="SSF54631">
    <property type="entry name" value="CBS-domain pair"/>
    <property type="match status" value="1"/>
</dbReference>
<evidence type="ECO:0000256" key="2">
    <source>
        <dbReference type="ARBA" id="ARBA00022448"/>
    </source>
</evidence>
<organism evidence="11">
    <name type="scientific">marine metagenome</name>
    <dbReference type="NCBI Taxonomy" id="408172"/>
    <lineage>
        <taxon>unclassified sequences</taxon>
        <taxon>metagenomes</taxon>
        <taxon>ecological metagenomes</taxon>
    </lineage>
</organism>
<evidence type="ECO:0000313" key="11">
    <source>
        <dbReference type="EMBL" id="SVA88205.1"/>
    </source>
</evidence>
<dbReference type="CDD" id="cd00400">
    <property type="entry name" value="Voltage_gated_ClC"/>
    <property type="match status" value="1"/>
</dbReference>
<name>A0A381ZFY5_9ZZZZ</name>
<evidence type="ECO:0000256" key="3">
    <source>
        <dbReference type="ARBA" id="ARBA00022692"/>
    </source>
</evidence>